<gene>
    <name evidence="1" type="ORF">ACJMK2_044354</name>
</gene>
<protein>
    <submittedName>
        <fullName evidence="1">Uncharacterized protein</fullName>
    </submittedName>
</protein>
<dbReference type="Proteomes" id="UP001634394">
    <property type="component" value="Unassembled WGS sequence"/>
</dbReference>
<evidence type="ECO:0000313" key="1">
    <source>
        <dbReference type="EMBL" id="KAL3867127.1"/>
    </source>
</evidence>
<comment type="caution">
    <text evidence="1">The sequence shown here is derived from an EMBL/GenBank/DDBJ whole genome shotgun (WGS) entry which is preliminary data.</text>
</comment>
<dbReference type="AlphaFoldDB" id="A0ABD3W317"/>
<reference evidence="1 2" key="1">
    <citation type="submission" date="2024-11" db="EMBL/GenBank/DDBJ databases">
        <title>Chromosome-level genome assembly of the freshwater bivalve Anodonta woodiana.</title>
        <authorList>
            <person name="Chen X."/>
        </authorList>
    </citation>
    <scope>NUCLEOTIDE SEQUENCE [LARGE SCALE GENOMIC DNA]</scope>
    <source>
        <strain evidence="1">MN2024</strain>
        <tissue evidence="1">Gills</tissue>
    </source>
</reference>
<keyword evidence="2" id="KW-1185">Reference proteome</keyword>
<sequence>MHHYGNKLLARDSAKLICKTCKNNSHTNKILIMLQYDAEAASRKTGPQQKCKAAIR</sequence>
<accession>A0ABD3W317</accession>
<name>A0ABD3W317_SINWO</name>
<proteinExistence type="predicted"/>
<organism evidence="1 2">
    <name type="scientific">Sinanodonta woodiana</name>
    <name type="common">Chinese pond mussel</name>
    <name type="synonym">Anodonta woodiana</name>
    <dbReference type="NCBI Taxonomy" id="1069815"/>
    <lineage>
        <taxon>Eukaryota</taxon>
        <taxon>Metazoa</taxon>
        <taxon>Spiralia</taxon>
        <taxon>Lophotrochozoa</taxon>
        <taxon>Mollusca</taxon>
        <taxon>Bivalvia</taxon>
        <taxon>Autobranchia</taxon>
        <taxon>Heteroconchia</taxon>
        <taxon>Palaeoheterodonta</taxon>
        <taxon>Unionida</taxon>
        <taxon>Unionoidea</taxon>
        <taxon>Unionidae</taxon>
        <taxon>Unioninae</taxon>
        <taxon>Sinanodonta</taxon>
    </lineage>
</organism>
<dbReference type="EMBL" id="JBJQND010000009">
    <property type="protein sequence ID" value="KAL3867127.1"/>
    <property type="molecule type" value="Genomic_DNA"/>
</dbReference>
<evidence type="ECO:0000313" key="2">
    <source>
        <dbReference type="Proteomes" id="UP001634394"/>
    </source>
</evidence>